<dbReference type="EMBL" id="BAAAQK010000018">
    <property type="protein sequence ID" value="GAA1862845.1"/>
    <property type="molecule type" value="Genomic_DNA"/>
</dbReference>
<feature type="transmembrane region" description="Helical" evidence="1">
    <location>
        <begin position="61"/>
        <end position="83"/>
    </location>
</feature>
<feature type="transmembrane region" description="Helical" evidence="1">
    <location>
        <begin position="89"/>
        <end position="109"/>
    </location>
</feature>
<gene>
    <name evidence="2" type="ORF">GCM10009836_48980</name>
</gene>
<reference evidence="2 3" key="1">
    <citation type="journal article" date="2019" name="Int. J. Syst. Evol. Microbiol.">
        <title>The Global Catalogue of Microorganisms (GCM) 10K type strain sequencing project: providing services to taxonomists for standard genome sequencing and annotation.</title>
        <authorList>
            <consortium name="The Broad Institute Genomics Platform"/>
            <consortium name="The Broad Institute Genome Sequencing Center for Infectious Disease"/>
            <person name="Wu L."/>
            <person name="Ma J."/>
        </authorList>
    </citation>
    <scope>NUCLEOTIDE SEQUENCE [LARGE SCALE GENOMIC DNA]</scope>
    <source>
        <strain evidence="2 3">JCM 16009</strain>
    </source>
</reference>
<protein>
    <submittedName>
        <fullName evidence="2">Uncharacterized protein</fullName>
    </submittedName>
</protein>
<evidence type="ECO:0000256" key="1">
    <source>
        <dbReference type="SAM" id="Phobius"/>
    </source>
</evidence>
<evidence type="ECO:0000313" key="2">
    <source>
        <dbReference type="EMBL" id="GAA1862845.1"/>
    </source>
</evidence>
<name>A0ABN2NCB3_9PSEU</name>
<dbReference type="RefSeq" id="WP_344421461.1">
    <property type="nucleotide sequence ID" value="NZ_BAAAQK010000018.1"/>
</dbReference>
<comment type="caution">
    <text evidence="2">The sequence shown here is derived from an EMBL/GenBank/DDBJ whole genome shotgun (WGS) entry which is preliminary data.</text>
</comment>
<keyword evidence="1" id="KW-0812">Transmembrane</keyword>
<dbReference type="Proteomes" id="UP001500449">
    <property type="component" value="Unassembled WGS sequence"/>
</dbReference>
<organism evidence="2 3">
    <name type="scientific">Pseudonocardia ailaonensis</name>
    <dbReference type="NCBI Taxonomy" id="367279"/>
    <lineage>
        <taxon>Bacteria</taxon>
        <taxon>Bacillati</taxon>
        <taxon>Actinomycetota</taxon>
        <taxon>Actinomycetes</taxon>
        <taxon>Pseudonocardiales</taxon>
        <taxon>Pseudonocardiaceae</taxon>
        <taxon>Pseudonocardia</taxon>
    </lineage>
</organism>
<keyword evidence="1" id="KW-1133">Transmembrane helix</keyword>
<feature type="transmembrane region" description="Helical" evidence="1">
    <location>
        <begin position="144"/>
        <end position="167"/>
    </location>
</feature>
<feature type="transmembrane region" description="Helical" evidence="1">
    <location>
        <begin position="116"/>
        <end position="138"/>
    </location>
</feature>
<proteinExistence type="predicted"/>
<evidence type="ECO:0000313" key="3">
    <source>
        <dbReference type="Proteomes" id="UP001500449"/>
    </source>
</evidence>
<sequence>MKRYGIWVLGFLAFPLAGILGGLAGPVDDAGSALLGGALTGLVLGIGQSLASLGALPPARWVPATVLGTAAGLALGAAAVGYRTGLADLALMGLITGVPLGVAQAVALPAGTRARIAWALAVPVLWALGWTVTTLVGVDVEARYTIFGSTGAVTVSVLSGLLLLPLLRKAPRWTT</sequence>
<keyword evidence="1" id="KW-0472">Membrane</keyword>
<feature type="transmembrane region" description="Helical" evidence="1">
    <location>
        <begin position="34"/>
        <end position="54"/>
    </location>
</feature>
<keyword evidence="3" id="KW-1185">Reference proteome</keyword>
<accession>A0ABN2NCB3</accession>